<dbReference type="SUPFAM" id="SSF52540">
    <property type="entry name" value="P-loop containing nucleoside triphosphate hydrolases"/>
    <property type="match status" value="1"/>
</dbReference>
<proteinExistence type="predicted"/>
<dbReference type="Gene3D" id="3.40.50.300">
    <property type="entry name" value="P-loop containing nucleotide triphosphate hydrolases"/>
    <property type="match status" value="1"/>
</dbReference>
<evidence type="ECO:0000259" key="3">
    <source>
        <dbReference type="Pfam" id="PF24883"/>
    </source>
</evidence>
<feature type="domain" description="Nephrocystin 3-like N-terminal" evidence="3">
    <location>
        <begin position="66"/>
        <end position="198"/>
    </location>
</feature>
<dbReference type="Proteomes" id="UP000246991">
    <property type="component" value="Unassembled WGS sequence"/>
</dbReference>
<protein>
    <recommendedName>
        <fullName evidence="3">Nephrocystin 3-like N-terminal domain-containing protein</fullName>
    </recommendedName>
</protein>
<comment type="caution">
    <text evidence="4">The sequence shown here is derived from an EMBL/GenBank/DDBJ whole genome shotgun (WGS) entry which is preliminary data.</text>
</comment>
<evidence type="ECO:0000313" key="5">
    <source>
        <dbReference type="Proteomes" id="UP000246991"/>
    </source>
</evidence>
<reference evidence="4 5" key="1">
    <citation type="submission" date="2018-03" db="EMBL/GenBank/DDBJ databases">
        <title>Genomes of Pezizomycetes fungi and the evolution of truffles.</title>
        <authorList>
            <person name="Murat C."/>
            <person name="Payen T."/>
            <person name="Noel B."/>
            <person name="Kuo A."/>
            <person name="Martin F.M."/>
        </authorList>
    </citation>
    <scope>NUCLEOTIDE SEQUENCE [LARGE SCALE GENOMIC DNA]</scope>
    <source>
        <strain evidence="4">091103-1</strain>
    </source>
</reference>
<organism evidence="4 5">
    <name type="scientific">Tuber magnatum</name>
    <name type="common">white Piedmont truffle</name>
    <dbReference type="NCBI Taxonomy" id="42249"/>
    <lineage>
        <taxon>Eukaryota</taxon>
        <taxon>Fungi</taxon>
        <taxon>Dikarya</taxon>
        <taxon>Ascomycota</taxon>
        <taxon>Pezizomycotina</taxon>
        <taxon>Pezizomycetes</taxon>
        <taxon>Pezizales</taxon>
        <taxon>Tuberaceae</taxon>
        <taxon>Tuber</taxon>
    </lineage>
</organism>
<evidence type="ECO:0000313" key="4">
    <source>
        <dbReference type="EMBL" id="PWW75216.1"/>
    </source>
</evidence>
<accession>A0A317SP39</accession>
<dbReference type="PANTHER" id="PTHR10039">
    <property type="entry name" value="AMELOGENIN"/>
    <property type="match status" value="1"/>
</dbReference>
<evidence type="ECO:0000256" key="2">
    <source>
        <dbReference type="SAM" id="MobiDB-lite"/>
    </source>
</evidence>
<dbReference type="PANTHER" id="PTHR10039:SF14">
    <property type="entry name" value="NACHT DOMAIN-CONTAINING PROTEIN"/>
    <property type="match status" value="1"/>
</dbReference>
<evidence type="ECO:0000256" key="1">
    <source>
        <dbReference type="ARBA" id="ARBA00022737"/>
    </source>
</evidence>
<name>A0A317SP39_9PEZI</name>
<gene>
    <name evidence="4" type="ORF">C7212DRAFT_352644</name>
</gene>
<dbReference type="AlphaFoldDB" id="A0A317SP39"/>
<dbReference type="EMBL" id="PYWC01000049">
    <property type="protein sequence ID" value="PWW75216.1"/>
    <property type="molecule type" value="Genomic_DNA"/>
</dbReference>
<keyword evidence="1" id="KW-0677">Repeat</keyword>
<feature type="region of interest" description="Disordered" evidence="2">
    <location>
        <begin position="1"/>
        <end position="32"/>
    </location>
</feature>
<dbReference type="InterPro" id="IPR056884">
    <property type="entry name" value="NPHP3-like_N"/>
</dbReference>
<dbReference type="OrthoDB" id="163438at2759"/>
<dbReference type="Pfam" id="PF24883">
    <property type="entry name" value="NPHP3_N"/>
    <property type="match status" value="1"/>
</dbReference>
<feature type="compositionally biased region" description="Polar residues" evidence="2">
    <location>
        <begin position="1"/>
        <end position="17"/>
    </location>
</feature>
<keyword evidence="5" id="KW-1185">Reference proteome</keyword>
<dbReference type="InterPro" id="IPR027417">
    <property type="entry name" value="P-loop_NTPase"/>
</dbReference>
<sequence>MSSGQSNSPFEDFSSPQRYGPGISSEATRSIQGNFSGNIGDNNIYGTGHISGYEEQRKRVREPVEGTCTWVTEHPKFRDWLGKNASSLLWLSADPGCGKSVIASFLAGHLEAHTNATICYFFFKDDSDQQRSVSFALCAILHQLFKQGKRLIGFAKEEFQAKGDRFTQEVDTLWNILIKAVAKGECGDVIRIMDALDDRPYHNIEGGFGSHATTMRLRGEDEVKAIAADVTRVIDEGVKGLESYWGQPGGLGHLRDLLESSADRTFIWVSLVLEILKDSEDDSPEEFTKIVSTAPQDLAGLYTKILDKSTYLDKARRILHIMNISFKIRRDRRTIKDLRDPPPGFERTVENLCGHFVRIIDSRIYLVHQTAREFLLKGSLPGQGNWQYSLCPKDSNSTLADICISYLSLEGFEDDPLVIEPNRSGEERVIGDYLERYAFLDYATRHWAHHFRDSQDRQMELFESTRLICEVGSKRFLIWLRVQWFNSGSLSRFPKDLTHLMVATWEDINARSERHGTALNIAAVERNEDITRMLLKHNVKADMGTGAYDILRVKMPLALKPLARN</sequence>